<protein>
    <recommendedName>
        <fullName evidence="3">GH16 domain-containing protein</fullName>
    </recommendedName>
</protein>
<dbReference type="InterPro" id="IPR000757">
    <property type="entry name" value="Beta-glucanase-like"/>
</dbReference>
<dbReference type="EMBL" id="SDMP01000019">
    <property type="protein sequence ID" value="RYQ93355.1"/>
    <property type="molecule type" value="Genomic_DNA"/>
</dbReference>
<gene>
    <name evidence="4" type="ORF">Ahy_B09g099627</name>
</gene>
<comment type="caution">
    <text evidence="4">The sequence shown here is derived from an EMBL/GenBank/DDBJ whole genome shotgun (WGS) entry which is preliminary data.</text>
</comment>
<dbReference type="AlphaFoldDB" id="A0A444XVA0"/>
<dbReference type="GO" id="GO:0005975">
    <property type="term" value="P:carbohydrate metabolic process"/>
    <property type="evidence" value="ECO:0007669"/>
    <property type="project" value="InterPro"/>
</dbReference>
<dbReference type="SUPFAM" id="SSF49899">
    <property type="entry name" value="Concanavalin A-like lectins/glucanases"/>
    <property type="match status" value="1"/>
</dbReference>
<dbReference type="InterPro" id="IPR044791">
    <property type="entry name" value="Beta-glucanase/XTH"/>
</dbReference>
<keyword evidence="2" id="KW-0326">Glycosidase</keyword>
<dbReference type="InterPro" id="IPR013320">
    <property type="entry name" value="ConA-like_dom_sf"/>
</dbReference>
<dbReference type="Proteomes" id="UP000289738">
    <property type="component" value="Chromosome B09"/>
</dbReference>
<reference evidence="4 5" key="1">
    <citation type="submission" date="2019-01" db="EMBL/GenBank/DDBJ databases">
        <title>Sequencing of cultivated peanut Arachis hypogaea provides insights into genome evolution and oil improvement.</title>
        <authorList>
            <person name="Chen X."/>
        </authorList>
    </citation>
    <scope>NUCLEOTIDE SEQUENCE [LARGE SCALE GENOMIC DNA]</scope>
    <source>
        <strain evidence="5">cv. Fuhuasheng</strain>
        <tissue evidence="4">Leaves</tissue>
    </source>
</reference>
<feature type="domain" description="GH16" evidence="3">
    <location>
        <begin position="11"/>
        <end position="67"/>
    </location>
</feature>
<keyword evidence="1" id="KW-0378">Hydrolase</keyword>
<dbReference type="Pfam" id="PF00722">
    <property type="entry name" value="Glyco_hydro_16"/>
    <property type="match status" value="1"/>
</dbReference>
<sequence length="68" mass="7625">MARLTCKSSFPENSAGTLIAYYLRSDGISISWDGIDFEFLENLSGDPYVVHTNVYTQTTGGREQQFIL</sequence>
<organism evidence="4 5">
    <name type="scientific">Arachis hypogaea</name>
    <name type="common">Peanut</name>
    <dbReference type="NCBI Taxonomy" id="3818"/>
    <lineage>
        <taxon>Eukaryota</taxon>
        <taxon>Viridiplantae</taxon>
        <taxon>Streptophyta</taxon>
        <taxon>Embryophyta</taxon>
        <taxon>Tracheophyta</taxon>
        <taxon>Spermatophyta</taxon>
        <taxon>Magnoliopsida</taxon>
        <taxon>eudicotyledons</taxon>
        <taxon>Gunneridae</taxon>
        <taxon>Pentapetalae</taxon>
        <taxon>rosids</taxon>
        <taxon>fabids</taxon>
        <taxon>Fabales</taxon>
        <taxon>Fabaceae</taxon>
        <taxon>Papilionoideae</taxon>
        <taxon>50 kb inversion clade</taxon>
        <taxon>dalbergioids sensu lato</taxon>
        <taxon>Dalbergieae</taxon>
        <taxon>Pterocarpus clade</taxon>
        <taxon>Arachis</taxon>
    </lineage>
</organism>
<evidence type="ECO:0000256" key="1">
    <source>
        <dbReference type="ARBA" id="ARBA00022801"/>
    </source>
</evidence>
<evidence type="ECO:0000259" key="3">
    <source>
        <dbReference type="Pfam" id="PF00722"/>
    </source>
</evidence>
<dbReference type="GO" id="GO:0004553">
    <property type="term" value="F:hydrolase activity, hydrolyzing O-glycosyl compounds"/>
    <property type="evidence" value="ECO:0007669"/>
    <property type="project" value="InterPro"/>
</dbReference>
<dbReference type="STRING" id="3818.A0A444XVA0"/>
<evidence type="ECO:0000313" key="4">
    <source>
        <dbReference type="EMBL" id="RYQ93355.1"/>
    </source>
</evidence>
<keyword evidence="5" id="KW-1185">Reference proteome</keyword>
<dbReference type="PANTHER" id="PTHR31062">
    <property type="entry name" value="XYLOGLUCAN ENDOTRANSGLUCOSYLASE/HYDROLASE PROTEIN 8-RELATED"/>
    <property type="match status" value="1"/>
</dbReference>
<evidence type="ECO:0000313" key="5">
    <source>
        <dbReference type="Proteomes" id="UP000289738"/>
    </source>
</evidence>
<proteinExistence type="predicted"/>
<evidence type="ECO:0000256" key="2">
    <source>
        <dbReference type="ARBA" id="ARBA00023295"/>
    </source>
</evidence>
<accession>A0A444XVA0</accession>
<name>A0A444XVA0_ARAHY</name>
<dbReference type="Gene3D" id="2.60.120.200">
    <property type="match status" value="1"/>
</dbReference>